<feature type="binding site" evidence="7 8">
    <location>
        <position position="281"/>
    </location>
    <ligand>
        <name>L-serine</name>
        <dbReference type="ChEBI" id="CHEBI:33384"/>
    </ligand>
</feature>
<feature type="compositionally biased region" description="Basic and acidic residues" evidence="11">
    <location>
        <begin position="1"/>
        <end position="12"/>
    </location>
</feature>
<dbReference type="OrthoDB" id="9804647at2"/>
<dbReference type="EMBL" id="QUNO01000004">
    <property type="protein sequence ID" value="REH50018.1"/>
    <property type="molecule type" value="Genomic_DNA"/>
</dbReference>
<dbReference type="GO" id="GO:0006434">
    <property type="term" value="P:seryl-tRNA aminoacylation"/>
    <property type="evidence" value="ECO:0007669"/>
    <property type="project" value="UniProtKB-UniRule"/>
</dbReference>
<sequence>MIDLRTLRENPEAVRASQRARGEDPSLVDALLSADERRRSAVSRADALRGEQKALGKQVGKAQGDERAALLAKGKELAAEVKAAEAEQSEADAALVDAQKRIQNIVEPGVPEGGEDDYVVLKHVGTTPEFDFEPRDHVEIMESLGALDMERGAKVSGSRFYFLTGIGAQLQVGLLSMAVQQAVAAGFTPMITPSLVRPEIMEGTGFLGAHASEVYRLRDDDLFLVGTSEVPLAGYHADEILDLSAGPRRYAGWSSCYRREAGSYGKDTRGIIRVHQFDKVEMFSYCPPELAAEEHQRLLAWEEEMLAKVELPYRVIDTASGDLGASAARKFDCEAWVPTQRAYREVTSTSNCTTFQARRLNIRYRDADGKPQTVATLNGTLATTRWIVAIMENHQQADGSVRVPEALRPYVGGVEVLKP</sequence>
<dbReference type="Proteomes" id="UP000256269">
    <property type="component" value="Unassembled WGS sequence"/>
</dbReference>
<evidence type="ECO:0000256" key="7">
    <source>
        <dbReference type="HAMAP-Rule" id="MF_00176"/>
    </source>
</evidence>
<gene>
    <name evidence="7" type="primary">serS</name>
    <name evidence="13" type="ORF">BCF44_104285</name>
</gene>
<dbReference type="InterPro" id="IPR002317">
    <property type="entry name" value="Ser-tRNA-ligase_type_1"/>
</dbReference>
<dbReference type="SUPFAM" id="SSF46589">
    <property type="entry name" value="tRNA-binding arm"/>
    <property type="match status" value="1"/>
</dbReference>
<feature type="binding site" evidence="9">
    <location>
        <begin position="274"/>
        <end position="277"/>
    </location>
    <ligand>
        <name>ATP</name>
        <dbReference type="ChEBI" id="CHEBI:30616"/>
    </ligand>
</feature>
<evidence type="ECO:0000256" key="4">
    <source>
        <dbReference type="ARBA" id="ARBA00022840"/>
    </source>
</evidence>
<dbReference type="CDD" id="cd00770">
    <property type="entry name" value="SerRS_core"/>
    <property type="match status" value="1"/>
</dbReference>
<evidence type="ECO:0000256" key="3">
    <source>
        <dbReference type="ARBA" id="ARBA00022741"/>
    </source>
</evidence>
<comment type="subunit">
    <text evidence="7">Homodimer. The tRNA molecule binds across the dimer.</text>
</comment>
<comment type="domain">
    <text evidence="7">Consists of two distinct domains, a catalytic core and a N-terminal extension that is involved in tRNA binding.</text>
</comment>
<feature type="binding site" evidence="8">
    <location>
        <position position="227"/>
    </location>
    <ligand>
        <name>L-serine</name>
        <dbReference type="ChEBI" id="CHEBI:33384"/>
    </ligand>
</feature>
<dbReference type="PROSITE" id="PS50862">
    <property type="entry name" value="AA_TRNA_LIGASE_II"/>
    <property type="match status" value="1"/>
</dbReference>
<reference evidence="13 14" key="1">
    <citation type="submission" date="2018-08" db="EMBL/GenBank/DDBJ databases">
        <title>Genomic Encyclopedia of Archaeal and Bacterial Type Strains, Phase II (KMG-II): from individual species to whole genera.</title>
        <authorList>
            <person name="Goeker M."/>
        </authorList>
    </citation>
    <scope>NUCLEOTIDE SEQUENCE [LARGE SCALE GENOMIC DNA]</scope>
    <source>
        <strain evidence="13 14">DSM 45791</strain>
    </source>
</reference>
<dbReference type="HAMAP" id="MF_00176">
    <property type="entry name" value="Ser_tRNA_synth_type1"/>
    <property type="match status" value="1"/>
</dbReference>
<proteinExistence type="inferred from homology"/>
<comment type="catalytic activity">
    <reaction evidence="7">
        <text>tRNA(Sec) + L-serine + ATP = L-seryl-tRNA(Sec) + AMP + diphosphate + H(+)</text>
        <dbReference type="Rhea" id="RHEA:42580"/>
        <dbReference type="Rhea" id="RHEA-COMP:9742"/>
        <dbReference type="Rhea" id="RHEA-COMP:10128"/>
        <dbReference type="ChEBI" id="CHEBI:15378"/>
        <dbReference type="ChEBI" id="CHEBI:30616"/>
        <dbReference type="ChEBI" id="CHEBI:33019"/>
        <dbReference type="ChEBI" id="CHEBI:33384"/>
        <dbReference type="ChEBI" id="CHEBI:78442"/>
        <dbReference type="ChEBI" id="CHEBI:78533"/>
        <dbReference type="ChEBI" id="CHEBI:456215"/>
        <dbReference type="EC" id="6.1.1.11"/>
    </reaction>
</comment>
<keyword evidence="10" id="KW-0175">Coiled coil</keyword>
<dbReference type="PANTHER" id="PTHR11778">
    <property type="entry name" value="SERYL-TRNA SYNTHETASE"/>
    <property type="match status" value="1"/>
</dbReference>
<dbReference type="Pfam" id="PF00587">
    <property type="entry name" value="tRNA-synt_2b"/>
    <property type="match status" value="1"/>
</dbReference>
<evidence type="ECO:0000259" key="12">
    <source>
        <dbReference type="PROSITE" id="PS50862"/>
    </source>
</evidence>
<protein>
    <recommendedName>
        <fullName evidence="7">Serine--tRNA ligase</fullName>
        <ecNumber evidence="7">6.1.1.11</ecNumber>
    </recommendedName>
    <alternativeName>
        <fullName evidence="7">Seryl-tRNA synthetase</fullName>
        <shortName evidence="7">SerRS</shortName>
    </alternativeName>
    <alternativeName>
        <fullName evidence="7">Seryl-tRNA(Ser/Sec) synthetase</fullName>
    </alternativeName>
</protein>
<feature type="binding site" evidence="7">
    <location>
        <position position="274"/>
    </location>
    <ligand>
        <name>ATP</name>
        <dbReference type="ChEBI" id="CHEBI:30616"/>
    </ligand>
</feature>
<dbReference type="AlphaFoldDB" id="A0A3E0HUB5"/>
<feature type="binding site" evidence="7 9">
    <location>
        <begin position="345"/>
        <end position="348"/>
    </location>
    <ligand>
        <name>ATP</name>
        <dbReference type="ChEBI" id="CHEBI:30616"/>
    </ligand>
</feature>
<evidence type="ECO:0000256" key="8">
    <source>
        <dbReference type="PIRSR" id="PIRSR001529-1"/>
    </source>
</evidence>
<keyword evidence="14" id="KW-1185">Reference proteome</keyword>
<keyword evidence="5 7" id="KW-0648">Protein biosynthesis</keyword>
<dbReference type="PIRSF" id="PIRSF001529">
    <property type="entry name" value="Ser-tRNA-synth_IIa"/>
    <property type="match status" value="1"/>
</dbReference>
<comment type="caution">
    <text evidence="13">The sequence shown here is derived from an EMBL/GenBank/DDBJ whole genome shotgun (WGS) entry which is preliminary data.</text>
</comment>
<feature type="binding site" evidence="7 9">
    <location>
        <begin position="258"/>
        <end position="260"/>
    </location>
    <ligand>
        <name>ATP</name>
        <dbReference type="ChEBI" id="CHEBI:30616"/>
    </ligand>
</feature>
<keyword evidence="3 7" id="KW-0547">Nucleotide-binding</keyword>
<dbReference type="RefSeq" id="WP_116174551.1">
    <property type="nucleotide sequence ID" value="NZ_CP144375.1"/>
</dbReference>
<evidence type="ECO:0000256" key="2">
    <source>
        <dbReference type="ARBA" id="ARBA00022598"/>
    </source>
</evidence>
<evidence type="ECO:0000313" key="13">
    <source>
        <dbReference type="EMBL" id="REH50018.1"/>
    </source>
</evidence>
<evidence type="ECO:0000256" key="10">
    <source>
        <dbReference type="SAM" id="Coils"/>
    </source>
</evidence>
<feature type="binding site" evidence="7">
    <location>
        <begin position="227"/>
        <end position="229"/>
    </location>
    <ligand>
        <name>L-serine</name>
        <dbReference type="ChEBI" id="CHEBI:33384"/>
    </ligand>
</feature>
<organism evidence="13 14">
    <name type="scientific">Kutzneria buriramensis</name>
    <dbReference type="NCBI Taxonomy" id="1045776"/>
    <lineage>
        <taxon>Bacteria</taxon>
        <taxon>Bacillati</taxon>
        <taxon>Actinomycetota</taxon>
        <taxon>Actinomycetes</taxon>
        <taxon>Pseudonocardiales</taxon>
        <taxon>Pseudonocardiaceae</taxon>
        <taxon>Kutzneria</taxon>
    </lineage>
</organism>
<keyword evidence="4 7" id="KW-0067">ATP-binding</keyword>
<dbReference type="InterPro" id="IPR006195">
    <property type="entry name" value="aa-tRNA-synth_II"/>
</dbReference>
<feature type="region of interest" description="Disordered" evidence="11">
    <location>
        <begin position="1"/>
        <end position="22"/>
    </location>
</feature>
<dbReference type="NCBIfam" id="TIGR00414">
    <property type="entry name" value="serS"/>
    <property type="match status" value="1"/>
</dbReference>
<dbReference type="Pfam" id="PF02403">
    <property type="entry name" value="Seryl_tRNA_N"/>
    <property type="match status" value="1"/>
</dbReference>
<evidence type="ECO:0000256" key="6">
    <source>
        <dbReference type="ARBA" id="ARBA00023146"/>
    </source>
</evidence>
<dbReference type="GO" id="GO:0005524">
    <property type="term" value="F:ATP binding"/>
    <property type="evidence" value="ECO:0007669"/>
    <property type="project" value="UniProtKB-UniRule"/>
</dbReference>
<dbReference type="GO" id="GO:0016260">
    <property type="term" value="P:selenocysteine biosynthetic process"/>
    <property type="evidence" value="ECO:0007669"/>
    <property type="project" value="UniProtKB-UniRule"/>
</dbReference>
<comment type="similarity">
    <text evidence="7">Belongs to the class-II aminoacyl-tRNA synthetase family. Type-1 seryl-tRNA synthetase subfamily.</text>
</comment>
<name>A0A3E0HUB5_9PSEU</name>
<dbReference type="GO" id="GO:0005737">
    <property type="term" value="C:cytoplasm"/>
    <property type="evidence" value="ECO:0007669"/>
    <property type="project" value="UniProtKB-SubCell"/>
</dbReference>
<evidence type="ECO:0000256" key="5">
    <source>
        <dbReference type="ARBA" id="ARBA00022917"/>
    </source>
</evidence>
<dbReference type="UniPathway" id="UPA00906">
    <property type="reaction ID" value="UER00895"/>
</dbReference>
<feature type="coiled-coil region" evidence="10">
    <location>
        <begin position="67"/>
        <end position="101"/>
    </location>
</feature>
<dbReference type="InterPro" id="IPR015866">
    <property type="entry name" value="Ser-tRNA-synth_1_N"/>
</dbReference>
<comment type="function">
    <text evidence="7">Catalyzes the attachment of serine to tRNA(Ser). Is also able to aminoacylate tRNA(Sec) with serine, to form the misacylated tRNA L-seryl-tRNA(Sec), which will be further converted into selenocysteinyl-tRNA(Sec).</text>
</comment>
<evidence type="ECO:0000256" key="1">
    <source>
        <dbReference type="ARBA" id="ARBA00022490"/>
    </source>
</evidence>
<dbReference type="FunFam" id="3.30.930.10:FF:000048">
    <property type="entry name" value="Serine--tRNA ligase"/>
    <property type="match status" value="1"/>
</dbReference>
<feature type="binding site" evidence="7">
    <location>
        <position position="380"/>
    </location>
    <ligand>
        <name>L-serine</name>
        <dbReference type="ChEBI" id="CHEBI:33384"/>
    </ligand>
</feature>
<comment type="subcellular location">
    <subcellularLocation>
        <location evidence="7">Cytoplasm</location>
    </subcellularLocation>
</comment>
<accession>A0A3E0HUB5</accession>
<dbReference type="EC" id="6.1.1.11" evidence="7"/>
<dbReference type="InterPro" id="IPR042103">
    <property type="entry name" value="SerRS_1_N_sf"/>
</dbReference>
<evidence type="ECO:0000313" key="14">
    <source>
        <dbReference type="Proteomes" id="UP000256269"/>
    </source>
</evidence>
<feature type="site" description="Important for serine binding" evidence="8">
    <location>
        <position position="380"/>
    </location>
</feature>
<dbReference type="InterPro" id="IPR033729">
    <property type="entry name" value="SerRS_core"/>
</dbReference>
<evidence type="ECO:0000256" key="9">
    <source>
        <dbReference type="PIRSR" id="PIRSR001529-2"/>
    </source>
</evidence>
<evidence type="ECO:0000256" key="11">
    <source>
        <dbReference type="SAM" id="MobiDB-lite"/>
    </source>
</evidence>
<dbReference type="SUPFAM" id="SSF55681">
    <property type="entry name" value="Class II aaRS and biotin synthetases"/>
    <property type="match status" value="1"/>
</dbReference>
<dbReference type="InterPro" id="IPR002314">
    <property type="entry name" value="aa-tRNA-synt_IIb"/>
</dbReference>
<feature type="binding site" evidence="8">
    <location>
        <position position="258"/>
    </location>
    <ligand>
        <name>L-serine</name>
        <dbReference type="ChEBI" id="CHEBI:33384"/>
    </ligand>
</feature>
<dbReference type="InterPro" id="IPR010978">
    <property type="entry name" value="tRNA-bd_arm"/>
</dbReference>
<dbReference type="InterPro" id="IPR045864">
    <property type="entry name" value="aa-tRNA-synth_II/BPL/LPL"/>
</dbReference>
<comment type="catalytic activity">
    <reaction evidence="7">
        <text>tRNA(Ser) + L-serine + ATP = L-seryl-tRNA(Ser) + AMP + diphosphate + H(+)</text>
        <dbReference type="Rhea" id="RHEA:12292"/>
        <dbReference type="Rhea" id="RHEA-COMP:9669"/>
        <dbReference type="Rhea" id="RHEA-COMP:9703"/>
        <dbReference type="ChEBI" id="CHEBI:15378"/>
        <dbReference type="ChEBI" id="CHEBI:30616"/>
        <dbReference type="ChEBI" id="CHEBI:33019"/>
        <dbReference type="ChEBI" id="CHEBI:33384"/>
        <dbReference type="ChEBI" id="CHEBI:78442"/>
        <dbReference type="ChEBI" id="CHEBI:78533"/>
        <dbReference type="ChEBI" id="CHEBI:456215"/>
        <dbReference type="EC" id="6.1.1.11"/>
    </reaction>
</comment>
<dbReference type="PRINTS" id="PR00981">
    <property type="entry name" value="TRNASYNTHSER"/>
</dbReference>
<dbReference type="FunFam" id="1.10.287.40:FF:000004">
    <property type="entry name" value="Serine--tRNA ligase"/>
    <property type="match status" value="1"/>
</dbReference>
<comment type="pathway">
    <text evidence="7">Aminoacyl-tRNA biosynthesis; selenocysteinyl-tRNA(Sec) biosynthesis; L-seryl-tRNA(Sec) from L-serine and tRNA(Sec): step 1/1.</text>
</comment>
<dbReference type="Gene3D" id="1.10.287.40">
    <property type="entry name" value="Serine-tRNA synthetase, tRNA binding domain"/>
    <property type="match status" value="1"/>
</dbReference>
<keyword evidence="6 7" id="KW-0030">Aminoacyl-tRNA synthetase</keyword>
<keyword evidence="2 7" id="KW-0436">Ligase</keyword>
<feature type="binding site" evidence="8">
    <location>
        <position position="378"/>
    </location>
    <ligand>
        <name>L-serine</name>
        <dbReference type="ChEBI" id="CHEBI:33384"/>
    </ligand>
</feature>
<dbReference type="GO" id="GO:0004828">
    <property type="term" value="F:serine-tRNA ligase activity"/>
    <property type="evidence" value="ECO:0007669"/>
    <property type="project" value="UniProtKB-UniRule"/>
</dbReference>
<keyword evidence="1 7" id="KW-0963">Cytoplasm</keyword>
<feature type="domain" description="Aminoacyl-transfer RNA synthetases class-II family profile" evidence="12">
    <location>
        <begin position="136"/>
        <end position="404"/>
    </location>
</feature>
<dbReference type="Gene3D" id="3.30.930.10">
    <property type="entry name" value="Bira Bifunctional Protein, Domain 2"/>
    <property type="match status" value="1"/>
</dbReference>